<dbReference type="PROSITE" id="PS50929">
    <property type="entry name" value="ABC_TM1F"/>
    <property type="match status" value="1"/>
</dbReference>
<dbReference type="CDD" id="cd18545">
    <property type="entry name" value="ABC_6TM_YknV_like"/>
    <property type="match status" value="1"/>
</dbReference>
<keyword evidence="8 9" id="KW-0472">Membrane</keyword>
<keyword evidence="3" id="KW-1003">Cell membrane</keyword>
<dbReference type="CDD" id="cd03254">
    <property type="entry name" value="ABCC_Glucan_exporter_like"/>
    <property type="match status" value="1"/>
</dbReference>
<evidence type="ECO:0000259" key="11">
    <source>
        <dbReference type="PROSITE" id="PS50929"/>
    </source>
</evidence>
<comment type="subcellular location">
    <subcellularLocation>
        <location evidence="1">Cell membrane</location>
        <topology evidence="1">Multi-pass membrane protein</topology>
    </subcellularLocation>
</comment>
<dbReference type="InterPro" id="IPR011527">
    <property type="entry name" value="ABC1_TM_dom"/>
</dbReference>
<keyword evidence="2" id="KW-0813">Transport</keyword>
<feature type="transmembrane region" description="Helical" evidence="9">
    <location>
        <begin position="182"/>
        <end position="203"/>
    </location>
</feature>
<proteinExistence type="predicted"/>
<evidence type="ECO:0000259" key="10">
    <source>
        <dbReference type="PROSITE" id="PS50893"/>
    </source>
</evidence>
<dbReference type="PANTHER" id="PTHR43394:SF1">
    <property type="entry name" value="ATP-BINDING CASSETTE SUB-FAMILY B MEMBER 10, MITOCHONDRIAL"/>
    <property type="match status" value="1"/>
</dbReference>
<keyword evidence="5" id="KW-0547">Nucleotide-binding</keyword>
<evidence type="ECO:0000313" key="12">
    <source>
        <dbReference type="EMBL" id="MBY6277679.1"/>
    </source>
</evidence>
<evidence type="ECO:0000313" key="13">
    <source>
        <dbReference type="Proteomes" id="UP000732377"/>
    </source>
</evidence>
<dbReference type="InterPro" id="IPR017871">
    <property type="entry name" value="ABC_transporter-like_CS"/>
</dbReference>
<evidence type="ECO:0000256" key="3">
    <source>
        <dbReference type="ARBA" id="ARBA00022475"/>
    </source>
</evidence>
<feature type="transmembrane region" description="Helical" evidence="9">
    <location>
        <begin position="76"/>
        <end position="94"/>
    </location>
</feature>
<feature type="transmembrane region" description="Helical" evidence="9">
    <location>
        <begin position="41"/>
        <end position="61"/>
    </location>
</feature>
<dbReference type="PROSITE" id="PS50893">
    <property type="entry name" value="ABC_TRANSPORTER_2"/>
    <property type="match status" value="1"/>
</dbReference>
<dbReference type="GO" id="GO:0015421">
    <property type="term" value="F:ABC-type oligopeptide transporter activity"/>
    <property type="evidence" value="ECO:0007669"/>
    <property type="project" value="TreeGrafter"/>
</dbReference>
<dbReference type="GO" id="GO:0016887">
    <property type="term" value="F:ATP hydrolysis activity"/>
    <property type="evidence" value="ECO:0007669"/>
    <property type="project" value="InterPro"/>
</dbReference>
<dbReference type="PROSITE" id="PS00211">
    <property type="entry name" value="ABC_TRANSPORTER_1"/>
    <property type="match status" value="1"/>
</dbReference>
<accession>A0A953IBI5</accession>
<feature type="domain" description="ABC transmembrane type-1" evidence="11">
    <location>
        <begin position="42"/>
        <end position="326"/>
    </location>
</feature>
<evidence type="ECO:0000256" key="9">
    <source>
        <dbReference type="SAM" id="Phobius"/>
    </source>
</evidence>
<evidence type="ECO:0000256" key="5">
    <source>
        <dbReference type="ARBA" id="ARBA00022741"/>
    </source>
</evidence>
<dbReference type="EMBL" id="PIUK01000221">
    <property type="protein sequence ID" value="MBY6277679.1"/>
    <property type="molecule type" value="Genomic_DNA"/>
</dbReference>
<evidence type="ECO:0000256" key="2">
    <source>
        <dbReference type="ARBA" id="ARBA00022448"/>
    </source>
</evidence>
<dbReference type="Pfam" id="PF00664">
    <property type="entry name" value="ABC_membrane"/>
    <property type="match status" value="1"/>
</dbReference>
<dbReference type="FunFam" id="3.40.50.300:FF:000287">
    <property type="entry name" value="Multidrug ABC transporter ATP-binding protein"/>
    <property type="match status" value="1"/>
</dbReference>
<evidence type="ECO:0000256" key="4">
    <source>
        <dbReference type="ARBA" id="ARBA00022692"/>
    </source>
</evidence>
<dbReference type="AlphaFoldDB" id="A0A953IBI5"/>
<evidence type="ECO:0000256" key="1">
    <source>
        <dbReference type="ARBA" id="ARBA00004651"/>
    </source>
</evidence>
<dbReference type="FunFam" id="1.20.1560.10:FF:000011">
    <property type="entry name" value="Multidrug ABC transporter ATP-binding protein"/>
    <property type="match status" value="1"/>
</dbReference>
<reference evidence="12" key="1">
    <citation type="submission" date="2017-11" db="EMBL/GenBank/DDBJ databases">
        <title>Three new genomes from thermophilic consortium.</title>
        <authorList>
            <person name="Quaggio R."/>
            <person name="Amgarten D."/>
            <person name="Setubal J.C."/>
        </authorList>
    </citation>
    <scope>NUCLEOTIDE SEQUENCE</scope>
    <source>
        <strain evidence="12">ZCTH01-B2</strain>
    </source>
</reference>
<protein>
    <submittedName>
        <fullName evidence="12">ABC transporter ATP-binding protein</fullName>
    </submittedName>
</protein>
<evidence type="ECO:0000256" key="7">
    <source>
        <dbReference type="ARBA" id="ARBA00022989"/>
    </source>
</evidence>
<keyword evidence="7 9" id="KW-1133">Transmembrane helix</keyword>
<dbReference type="InterPro" id="IPR039421">
    <property type="entry name" value="Type_1_exporter"/>
</dbReference>
<dbReference type="InterPro" id="IPR027417">
    <property type="entry name" value="P-loop_NTPase"/>
</dbReference>
<dbReference type="GO" id="GO:0005524">
    <property type="term" value="F:ATP binding"/>
    <property type="evidence" value="ECO:0007669"/>
    <property type="project" value="UniProtKB-KW"/>
</dbReference>
<dbReference type="Pfam" id="PF00005">
    <property type="entry name" value="ABC_tran"/>
    <property type="match status" value="1"/>
</dbReference>
<gene>
    <name evidence="12" type="ORF">CWE10_16015</name>
</gene>
<dbReference type="SMART" id="SM00382">
    <property type="entry name" value="AAA"/>
    <property type="match status" value="1"/>
</dbReference>
<dbReference type="PANTHER" id="PTHR43394">
    <property type="entry name" value="ATP-DEPENDENT PERMEASE MDL1, MITOCHONDRIAL"/>
    <property type="match status" value="1"/>
</dbReference>
<dbReference type="GO" id="GO:0005886">
    <property type="term" value="C:plasma membrane"/>
    <property type="evidence" value="ECO:0007669"/>
    <property type="project" value="UniProtKB-SubCell"/>
</dbReference>
<dbReference type="SUPFAM" id="SSF90123">
    <property type="entry name" value="ABC transporter transmembrane region"/>
    <property type="match status" value="1"/>
</dbReference>
<dbReference type="Gene3D" id="1.20.1560.10">
    <property type="entry name" value="ABC transporter type 1, transmembrane domain"/>
    <property type="match status" value="1"/>
</dbReference>
<evidence type="ECO:0000256" key="8">
    <source>
        <dbReference type="ARBA" id="ARBA00023136"/>
    </source>
</evidence>
<sequence>MAMRGGPGAFRLDDYDVKLSQVDPRIYRLLGTLIRPYVPKLAAGVLLMVATALTGLVGPYLTQVAIDRFVAERDPAGLDLVALAFLATALLNWWSSYGQTYIVSYVGQSIIYDLRDRMFRHLQRLSFRFFDSMATGRIMSRLMSDVDAINQLVSSGLVSLFADSMVLVTIMGTMLWMNWRLALVSFITIPTLLVVLRLFRGWMRDAFMAQRRRAADMNAHLAEAIAGIRVTQAYVREARNQAQFDGINERLRQANLAAVRVWATMMPSIEVVSAFGVTLVLWYGGVLLRGGTADVTVGQVAAFILYLNRFFQPIRDLSQVFNVFQAAVVSAERVAELLDQQPEIVDRPGARDLPRVAGRVEFRDVVFGYEPGQVVLKGINLRAEPGETIALVGPTGAGKSSVINLLARFYEPQEGQVLVDGVDLSTVTQRSWRSQLGIVLQDTFLFSGTIRDNIRYGRPDATDEEVEAAARAVGAHDFIVRLEKGYDTEVHERGAKLSVGQRQLIAFARALCADPAVLTLDEATSNIDTHTEAVIQEALQTLLRGRTSFVIAHRLSTIRSADRIYYIEDGQVVEQGRHEELLALGGRYAQLYRGQWEGE</sequence>
<organism evidence="12 13">
    <name type="scientific">Symbiobacterium thermophilum</name>
    <dbReference type="NCBI Taxonomy" id="2734"/>
    <lineage>
        <taxon>Bacteria</taxon>
        <taxon>Bacillati</taxon>
        <taxon>Bacillota</taxon>
        <taxon>Clostridia</taxon>
        <taxon>Eubacteriales</taxon>
        <taxon>Symbiobacteriaceae</taxon>
        <taxon>Symbiobacterium</taxon>
    </lineage>
</organism>
<keyword evidence="4 9" id="KW-0812">Transmembrane</keyword>
<dbReference type="SUPFAM" id="SSF52540">
    <property type="entry name" value="P-loop containing nucleoside triphosphate hydrolases"/>
    <property type="match status" value="1"/>
</dbReference>
<feature type="domain" description="ABC transporter" evidence="10">
    <location>
        <begin position="360"/>
        <end position="594"/>
    </location>
</feature>
<dbReference type="InterPro" id="IPR003593">
    <property type="entry name" value="AAA+_ATPase"/>
</dbReference>
<dbReference type="Proteomes" id="UP000732377">
    <property type="component" value="Unassembled WGS sequence"/>
</dbReference>
<dbReference type="InterPro" id="IPR003439">
    <property type="entry name" value="ABC_transporter-like_ATP-bd"/>
</dbReference>
<comment type="caution">
    <text evidence="12">The sequence shown here is derived from an EMBL/GenBank/DDBJ whole genome shotgun (WGS) entry which is preliminary data.</text>
</comment>
<evidence type="ECO:0000256" key="6">
    <source>
        <dbReference type="ARBA" id="ARBA00022840"/>
    </source>
</evidence>
<feature type="transmembrane region" description="Helical" evidence="9">
    <location>
        <begin position="152"/>
        <end position="176"/>
    </location>
</feature>
<keyword evidence="6 12" id="KW-0067">ATP-binding</keyword>
<feature type="transmembrane region" description="Helical" evidence="9">
    <location>
        <begin position="261"/>
        <end position="284"/>
    </location>
</feature>
<dbReference type="Gene3D" id="3.40.50.300">
    <property type="entry name" value="P-loop containing nucleotide triphosphate hydrolases"/>
    <property type="match status" value="1"/>
</dbReference>
<name>A0A953IBI5_SYMTR</name>
<dbReference type="InterPro" id="IPR036640">
    <property type="entry name" value="ABC1_TM_sf"/>
</dbReference>